<feature type="domain" description="Chorismate-utilising enzyme C-terminal" evidence="16">
    <location>
        <begin position="230"/>
        <end position="482"/>
    </location>
</feature>
<protein>
    <recommendedName>
        <fullName evidence="6 15">Anthranilate synthase component 1</fullName>
        <ecNumber evidence="5 15">4.1.3.27</ecNumber>
    </recommendedName>
</protein>
<evidence type="ECO:0000313" key="18">
    <source>
        <dbReference type="EMBL" id="MCB8878706.1"/>
    </source>
</evidence>
<keyword evidence="12 15" id="KW-0456">Lyase</keyword>
<dbReference type="InterPro" id="IPR005801">
    <property type="entry name" value="ADC_synthase"/>
</dbReference>
<evidence type="ECO:0000256" key="13">
    <source>
        <dbReference type="ARBA" id="ARBA00025634"/>
    </source>
</evidence>
<dbReference type="Pfam" id="PF00425">
    <property type="entry name" value="Chorismate_bind"/>
    <property type="match status" value="1"/>
</dbReference>
<dbReference type="PANTHER" id="PTHR11236:SF48">
    <property type="entry name" value="ISOCHORISMATE SYNTHASE MENF"/>
    <property type="match status" value="1"/>
</dbReference>
<comment type="cofactor">
    <cofactor evidence="1 15">
        <name>Mg(2+)</name>
        <dbReference type="ChEBI" id="CHEBI:18420"/>
    </cofactor>
</comment>
<dbReference type="InterPro" id="IPR019999">
    <property type="entry name" value="Anth_synth_I-like"/>
</dbReference>
<dbReference type="GO" id="GO:0000162">
    <property type="term" value="P:L-tryptophan biosynthetic process"/>
    <property type="evidence" value="ECO:0007669"/>
    <property type="project" value="UniProtKB-KW"/>
</dbReference>
<keyword evidence="10 15" id="KW-0460">Magnesium</keyword>
<dbReference type="InterPro" id="IPR015890">
    <property type="entry name" value="Chorismate_C"/>
</dbReference>
<dbReference type="Pfam" id="PF04715">
    <property type="entry name" value="Anth_synt_I_N"/>
    <property type="match status" value="1"/>
</dbReference>
<gene>
    <name evidence="15 18" type="primary">trpE</name>
    <name evidence="18" type="ORF">ACELLULO517_00560</name>
</gene>
<evidence type="ECO:0000256" key="2">
    <source>
        <dbReference type="ARBA" id="ARBA00004873"/>
    </source>
</evidence>
<keyword evidence="8 15" id="KW-0479">Metal-binding</keyword>
<evidence type="ECO:0000259" key="16">
    <source>
        <dbReference type="Pfam" id="PF00425"/>
    </source>
</evidence>
<proteinExistence type="inferred from homology"/>
<evidence type="ECO:0000256" key="12">
    <source>
        <dbReference type="ARBA" id="ARBA00023239"/>
    </source>
</evidence>
<dbReference type="EC" id="4.1.3.27" evidence="5 15"/>
<feature type="domain" description="Anthranilate synthase component I N-terminal" evidence="17">
    <location>
        <begin position="29"/>
        <end position="174"/>
    </location>
</feature>
<dbReference type="InterPro" id="IPR006805">
    <property type="entry name" value="Anth_synth_I_N"/>
</dbReference>
<comment type="caution">
    <text evidence="18">The sequence shown here is derived from an EMBL/GenBank/DDBJ whole genome shotgun (WGS) entry which is preliminary data.</text>
</comment>
<evidence type="ECO:0000256" key="1">
    <source>
        <dbReference type="ARBA" id="ARBA00001946"/>
    </source>
</evidence>
<evidence type="ECO:0000256" key="6">
    <source>
        <dbReference type="ARBA" id="ARBA00020653"/>
    </source>
</evidence>
<dbReference type="Gene3D" id="3.60.120.10">
    <property type="entry name" value="Anthranilate synthase"/>
    <property type="match status" value="1"/>
</dbReference>
<comment type="subunit">
    <text evidence="4 15">Heterotetramer consisting of two non-identical subunits: a beta subunit (TrpG) and a large alpha subunit (TrpE).</text>
</comment>
<dbReference type="NCBIfam" id="TIGR00564">
    <property type="entry name" value="trpE_most"/>
    <property type="match status" value="1"/>
</dbReference>
<name>A0A963YX23_9PROT</name>
<evidence type="ECO:0000256" key="15">
    <source>
        <dbReference type="RuleBase" id="RU364045"/>
    </source>
</evidence>
<keyword evidence="7 15" id="KW-0028">Amino-acid biosynthesis</keyword>
<dbReference type="EMBL" id="JAESVA010000001">
    <property type="protein sequence ID" value="MCB8878706.1"/>
    <property type="molecule type" value="Genomic_DNA"/>
</dbReference>
<evidence type="ECO:0000256" key="8">
    <source>
        <dbReference type="ARBA" id="ARBA00022723"/>
    </source>
</evidence>
<dbReference type="GO" id="GO:0004049">
    <property type="term" value="F:anthranilate synthase activity"/>
    <property type="evidence" value="ECO:0007669"/>
    <property type="project" value="UniProtKB-EC"/>
</dbReference>
<evidence type="ECO:0000256" key="9">
    <source>
        <dbReference type="ARBA" id="ARBA00022822"/>
    </source>
</evidence>
<dbReference type="Proteomes" id="UP000721844">
    <property type="component" value="Unassembled WGS sequence"/>
</dbReference>
<evidence type="ECO:0000256" key="10">
    <source>
        <dbReference type="ARBA" id="ARBA00022842"/>
    </source>
</evidence>
<reference evidence="18 19" key="1">
    <citation type="journal article" date="2021" name="Microorganisms">
        <title>Acidisoma silvae sp. nov. and Acidisomacellulosilytica sp. nov., Two Acidophilic Bacteria Isolated from Decaying Wood, Hydrolyzing Cellulose and Producing Poly-3-hydroxybutyrate.</title>
        <authorList>
            <person name="Mieszkin S."/>
            <person name="Pouder E."/>
            <person name="Uroz S."/>
            <person name="Simon-Colin C."/>
            <person name="Alain K."/>
        </authorList>
    </citation>
    <scope>NUCLEOTIDE SEQUENCE [LARGE SCALE GENOMIC DNA]</scope>
    <source>
        <strain evidence="18 19">HW T5.17</strain>
    </source>
</reference>
<evidence type="ECO:0000256" key="7">
    <source>
        <dbReference type="ARBA" id="ARBA00022605"/>
    </source>
</evidence>
<evidence type="ECO:0000256" key="14">
    <source>
        <dbReference type="ARBA" id="ARBA00047683"/>
    </source>
</evidence>
<comment type="similarity">
    <text evidence="3 15">Belongs to the anthranilate synthase component I family.</text>
</comment>
<comment type="catalytic activity">
    <reaction evidence="14 15">
        <text>chorismate + L-glutamine = anthranilate + pyruvate + L-glutamate + H(+)</text>
        <dbReference type="Rhea" id="RHEA:21732"/>
        <dbReference type="ChEBI" id="CHEBI:15361"/>
        <dbReference type="ChEBI" id="CHEBI:15378"/>
        <dbReference type="ChEBI" id="CHEBI:16567"/>
        <dbReference type="ChEBI" id="CHEBI:29748"/>
        <dbReference type="ChEBI" id="CHEBI:29985"/>
        <dbReference type="ChEBI" id="CHEBI:58359"/>
        <dbReference type="EC" id="4.1.3.27"/>
    </reaction>
</comment>
<organism evidence="18 19">
    <name type="scientific">Acidisoma cellulosilyticum</name>
    <dbReference type="NCBI Taxonomy" id="2802395"/>
    <lineage>
        <taxon>Bacteria</taxon>
        <taxon>Pseudomonadati</taxon>
        <taxon>Pseudomonadota</taxon>
        <taxon>Alphaproteobacteria</taxon>
        <taxon>Acetobacterales</taxon>
        <taxon>Acidocellaceae</taxon>
        <taxon>Acidisoma</taxon>
    </lineage>
</organism>
<evidence type="ECO:0000256" key="5">
    <source>
        <dbReference type="ARBA" id="ARBA00012266"/>
    </source>
</evidence>
<keyword evidence="11 15" id="KW-0057">Aromatic amino acid biosynthesis</keyword>
<evidence type="ECO:0000313" key="19">
    <source>
        <dbReference type="Proteomes" id="UP000721844"/>
    </source>
</evidence>
<dbReference type="PANTHER" id="PTHR11236">
    <property type="entry name" value="AMINOBENZOATE/ANTHRANILATE SYNTHASE"/>
    <property type="match status" value="1"/>
</dbReference>
<accession>A0A963YX23</accession>
<dbReference type="RefSeq" id="WP_227304630.1">
    <property type="nucleotide sequence ID" value="NZ_JAESVA010000001.1"/>
</dbReference>
<evidence type="ECO:0000256" key="4">
    <source>
        <dbReference type="ARBA" id="ARBA00011575"/>
    </source>
</evidence>
<dbReference type="AlphaFoldDB" id="A0A963YX23"/>
<comment type="pathway">
    <text evidence="2 15">Amino-acid biosynthesis; L-tryptophan biosynthesis; L-tryptophan from chorismate: step 1/5.</text>
</comment>
<comment type="function">
    <text evidence="13 15">Part of a heterotetrameric complex that catalyzes the two-step biosynthesis of anthranilate, an intermediate in the biosynthesis of L-tryptophan. In the first step, the glutamine-binding beta subunit (TrpG) of anthranilate synthase (AS) provides the glutamine amidotransferase activity which generates ammonia as a substrate that, along with chorismate, is used in the second step, catalyzed by the large alpha subunit of AS (TrpE) to produce anthranilate. In the absence of TrpG, TrpE can synthesize anthranilate directly from chorismate and high concentrations of ammonia.</text>
</comment>
<evidence type="ECO:0000256" key="3">
    <source>
        <dbReference type="ARBA" id="ARBA00009562"/>
    </source>
</evidence>
<evidence type="ECO:0000256" key="11">
    <source>
        <dbReference type="ARBA" id="ARBA00023141"/>
    </source>
</evidence>
<keyword evidence="9 15" id="KW-0822">Tryptophan biosynthesis</keyword>
<dbReference type="InterPro" id="IPR005256">
    <property type="entry name" value="Anth_synth_I_PabB"/>
</dbReference>
<keyword evidence="19" id="KW-1185">Reference proteome</keyword>
<dbReference type="PRINTS" id="PR00095">
    <property type="entry name" value="ANTSNTHASEI"/>
</dbReference>
<dbReference type="SUPFAM" id="SSF56322">
    <property type="entry name" value="ADC synthase"/>
    <property type="match status" value="1"/>
</dbReference>
<sequence length="504" mass="54435">MTTDGPSTAFRAAYEAGKGALVWRESPADLETPVGAFLKIAHGQPYSFLLESVEGGASRGRYSVIGLAPDLIWRCEKGEAACNRSALTSPDDFVPEELPALDSLRALLSASRLDQPANLPPMAGGLFGYLGYDMVRLMERLPEKNADVLGVPEAILIRPTVFVIFDNVRDVLTLAAPAYPSAGVSVQAAHAAADARLEAIEAGLLRPLPVATAPVAPFSLGEPRSNMTKAYFEEMVVTMKEYITAGDAFQVVPSQRFSVDFPLAPFALYRALRRINPAPFLFFLDFGNFAVVGSSPEILVRLRDGMVTIRPLAGTRPRNADPVEDKRLEEELLADPKERAEHLMLLDLGRNDVGRVAELGSVKVIESFVIERFSHVMHISSMVQGKLKKGLTALDALMAGFPAGTLSGAPKVRAMEIIEELEPVRRGIYGGCIGYFAPDGTMDTCIGLRTAVVKDGVMYVQAGGGVVADSVPELEYEESRHKARALFRAAEEAVRFATAPKSGR</sequence>
<dbReference type="GO" id="GO:0046872">
    <property type="term" value="F:metal ion binding"/>
    <property type="evidence" value="ECO:0007669"/>
    <property type="project" value="UniProtKB-KW"/>
</dbReference>
<evidence type="ECO:0000259" key="17">
    <source>
        <dbReference type="Pfam" id="PF04715"/>
    </source>
</evidence>